<reference evidence="1 2" key="1">
    <citation type="submission" date="2022-10" db="EMBL/GenBank/DDBJ databases">
        <title>Draft genome assembly of moderately radiation resistant bacterium Metabacillus halosaccharovorans.</title>
        <authorList>
            <person name="Pal S."/>
            <person name="Gopinathan A."/>
        </authorList>
    </citation>
    <scope>NUCLEOTIDE SEQUENCE [LARGE SCALE GENOMIC DNA]</scope>
    <source>
        <strain evidence="1 2">VITHBRA001</strain>
    </source>
</reference>
<sequence length="49" mass="5531">MVEKVGECVTCKKIIYCTDGFLNGVVKNSEVYCFTCAEKSDQNRHCSSY</sequence>
<keyword evidence="2" id="KW-1185">Reference proteome</keyword>
<evidence type="ECO:0000313" key="2">
    <source>
        <dbReference type="Proteomes" id="UP001526147"/>
    </source>
</evidence>
<name>A0ABT3DG13_9BACI</name>
<dbReference type="RefSeq" id="WP_169908335.1">
    <property type="nucleotide sequence ID" value="NZ_JAOYEY010000032.1"/>
</dbReference>
<dbReference type="EMBL" id="JAOYEY010000032">
    <property type="protein sequence ID" value="MCV9885612.1"/>
    <property type="molecule type" value="Genomic_DNA"/>
</dbReference>
<organism evidence="1 2">
    <name type="scientific">Metabacillus halosaccharovorans</name>
    <dbReference type="NCBI Taxonomy" id="930124"/>
    <lineage>
        <taxon>Bacteria</taxon>
        <taxon>Bacillati</taxon>
        <taxon>Bacillota</taxon>
        <taxon>Bacilli</taxon>
        <taxon>Bacillales</taxon>
        <taxon>Bacillaceae</taxon>
        <taxon>Metabacillus</taxon>
    </lineage>
</organism>
<accession>A0ABT3DG13</accession>
<comment type="caution">
    <text evidence="1">The sequence shown here is derived from an EMBL/GenBank/DDBJ whole genome shotgun (WGS) entry which is preliminary data.</text>
</comment>
<gene>
    <name evidence="1" type="ORF">OIH86_08090</name>
</gene>
<evidence type="ECO:0000313" key="1">
    <source>
        <dbReference type="EMBL" id="MCV9885612.1"/>
    </source>
</evidence>
<protein>
    <recommendedName>
        <fullName evidence="3">GapA-binding peptide SR1P</fullName>
    </recommendedName>
</protein>
<proteinExistence type="predicted"/>
<dbReference type="Proteomes" id="UP001526147">
    <property type="component" value="Unassembled WGS sequence"/>
</dbReference>
<evidence type="ECO:0008006" key="3">
    <source>
        <dbReference type="Google" id="ProtNLM"/>
    </source>
</evidence>